<dbReference type="EMBL" id="LS974202">
    <property type="protein sequence ID" value="SSC13261.1"/>
    <property type="molecule type" value="Genomic_DNA"/>
</dbReference>
<sequence length="78" mass="8667">MMKEVLEHILKGIVREPDLIKVTDTIDENGNRVFEIRASESDVGQIIGKDGRTIKSINVLMNALAGSSKESFILKVVR</sequence>
<keyword evidence="2 3" id="KW-0694">RNA-binding</keyword>
<dbReference type="InterPro" id="IPR020627">
    <property type="entry name" value="KhpA"/>
</dbReference>
<dbReference type="Gene3D" id="3.30.300.20">
    <property type="match status" value="1"/>
</dbReference>
<dbReference type="GO" id="GO:0009252">
    <property type="term" value="P:peptidoglycan biosynthetic process"/>
    <property type="evidence" value="ECO:0007669"/>
    <property type="project" value="UniProtKB-UniRule"/>
</dbReference>
<keyword evidence="5" id="KW-1185">Reference proteome</keyword>
<dbReference type="SUPFAM" id="SSF54814">
    <property type="entry name" value="Prokaryotic type KH domain (KH-domain type II)"/>
    <property type="match status" value="1"/>
</dbReference>
<dbReference type="PANTHER" id="PTHR34654">
    <property type="entry name" value="UPF0109 PROTEIN SCO5592"/>
    <property type="match status" value="1"/>
</dbReference>
<dbReference type="GO" id="GO:0005737">
    <property type="term" value="C:cytoplasm"/>
    <property type="evidence" value="ECO:0007669"/>
    <property type="project" value="UniProtKB-SubCell"/>
</dbReference>
<comment type="function">
    <text evidence="3">A probable RNA chaperone. Forms a complex with KhpB which binds to cellular RNA and controls its expression. Plays a role in peptidoglycan (PG) homeostasis and cell length regulation.</text>
</comment>
<gene>
    <name evidence="3" type="primary">khpA</name>
    <name evidence="4" type="ORF">MESINF_1817</name>
</gene>
<reference evidence="4 5" key="1">
    <citation type="submission" date="2017-01" db="EMBL/GenBank/DDBJ databases">
        <authorList>
            <person name="Erauso G."/>
        </authorList>
    </citation>
    <scope>NUCLEOTIDE SEQUENCE [LARGE SCALE GENOMIC DNA]</scope>
    <source>
        <strain evidence="4">MESINF1</strain>
    </source>
</reference>
<organism evidence="4 5">
    <name type="scientific">Mesotoga infera</name>
    <dbReference type="NCBI Taxonomy" id="1236046"/>
    <lineage>
        <taxon>Bacteria</taxon>
        <taxon>Thermotogati</taxon>
        <taxon>Thermotogota</taxon>
        <taxon>Thermotogae</taxon>
        <taxon>Kosmotogales</taxon>
        <taxon>Kosmotogaceae</taxon>
        <taxon>Mesotoga</taxon>
    </lineage>
</organism>
<dbReference type="AlphaFoldDB" id="A0A7Z7LGD8"/>
<evidence type="ECO:0000256" key="1">
    <source>
        <dbReference type="ARBA" id="ARBA00022490"/>
    </source>
</evidence>
<dbReference type="Pfam" id="PF13083">
    <property type="entry name" value="KH_KhpA-B"/>
    <property type="match status" value="1"/>
</dbReference>
<keyword evidence="3" id="KW-0133">Cell shape</keyword>
<comment type="subunit">
    <text evidence="3">Forms a complex with KhpB.</text>
</comment>
<dbReference type="CDD" id="cd22533">
    <property type="entry name" value="KH-II_YlqC-like"/>
    <property type="match status" value="1"/>
</dbReference>
<dbReference type="InterPro" id="IPR009019">
    <property type="entry name" value="KH_sf_prok-type"/>
</dbReference>
<dbReference type="PANTHER" id="PTHR34654:SF1">
    <property type="entry name" value="RNA-BINDING PROTEIN KHPA"/>
    <property type="match status" value="1"/>
</dbReference>
<dbReference type="HAMAP" id="MF_00088">
    <property type="entry name" value="KhpA"/>
    <property type="match status" value="1"/>
</dbReference>
<evidence type="ECO:0000313" key="4">
    <source>
        <dbReference type="EMBL" id="SSC13261.1"/>
    </source>
</evidence>
<keyword evidence="3" id="KW-0143">Chaperone</keyword>
<dbReference type="GO" id="GO:0008360">
    <property type="term" value="P:regulation of cell shape"/>
    <property type="evidence" value="ECO:0007669"/>
    <property type="project" value="UniProtKB-KW"/>
</dbReference>
<evidence type="ECO:0000313" key="5">
    <source>
        <dbReference type="Proteomes" id="UP000250796"/>
    </source>
</evidence>
<dbReference type="GO" id="GO:0071555">
    <property type="term" value="P:cell wall organization"/>
    <property type="evidence" value="ECO:0007669"/>
    <property type="project" value="UniProtKB-KW"/>
</dbReference>
<dbReference type="GO" id="GO:0003723">
    <property type="term" value="F:RNA binding"/>
    <property type="evidence" value="ECO:0007669"/>
    <property type="project" value="UniProtKB-UniRule"/>
</dbReference>
<accession>A0A7Z7LGD8</accession>
<evidence type="ECO:0000256" key="3">
    <source>
        <dbReference type="HAMAP-Rule" id="MF_00088"/>
    </source>
</evidence>
<dbReference type="KEGG" id="minf:MESINF_1817"/>
<comment type="similarity">
    <text evidence="3">Belongs to the KhpA RNA-binding protein family.</text>
</comment>
<comment type="subcellular location">
    <subcellularLocation>
        <location evidence="3">Cytoplasm</location>
    </subcellularLocation>
</comment>
<dbReference type="Proteomes" id="UP000250796">
    <property type="component" value="Chromosome MESINF"/>
</dbReference>
<keyword evidence="1 3" id="KW-0963">Cytoplasm</keyword>
<dbReference type="InterPro" id="IPR015946">
    <property type="entry name" value="KH_dom-like_a/b"/>
</dbReference>
<protein>
    <recommendedName>
        <fullName evidence="3">RNA-binding protein KhpA</fullName>
    </recommendedName>
    <alternativeName>
        <fullName evidence="3">KH-domain protein A</fullName>
    </alternativeName>
</protein>
<evidence type="ECO:0000256" key="2">
    <source>
        <dbReference type="ARBA" id="ARBA00022884"/>
    </source>
</evidence>
<keyword evidence="3" id="KW-0961">Cell wall biogenesis/degradation</keyword>
<proteinExistence type="inferred from homology"/>
<name>A0A7Z7LGD8_9BACT</name>